<sequence length="237" mass="26170">MPRQTRSTARAVHTLQATITTAATSPKAKPPRSAPVPTPPASAPSPTPASLPIQHFPSMAAWESWLGTNHLSWTTGIWLKISKKGSAIASVTYDEAVDTALCFGWIDGQRKGHDDGLHFLQRFTPRRKKSIWSKRNVDKVAVLVEAGRMRRAGQDEVDAAKADGRWERAYAGSATIAVPEDLEKALAGEVRARAFFDGLSRSKRYSFLWGIETAKKAEIRRKRIEEAVKLLKAQKTL</sequence>
<keyword evidence="3" id="KW-1185">Reference proteome</keyword>
<name>A0AAJ0HNB7_9PEZI</name>
<reference evidence="2" key="1">
    <citation type="journal article" date="2023" name="Mol. Phylogenet. Evol.">
        <title>Genome-scale phylogeny and comparative genomics of the fungal order Sordariales.</title>
        <authorList>
            <person name="Hensen N."/>
            <person name="Bonometti L."/>
            <person name="Westerberg I."/>
            <person name="Brannstrom I.O."/>
            <person name="Guillou S."/>
            <person name="Cros-Aarteil S."/>
            <person name="Calhoun S."/>
            <person name="Haridas S."/>
            <person name="Kuo A."/>
            <person name="Mondo S."/>
            <person name="Pangilinan J."/>
            <person name="Riley R."/>
            <person name="LaButti K."/>
            <person name="Andreopoulos B."/>
            <person name="Lipzen A."/>
            <person name="Chen C."/>
            <person name="Yan M."/>
            <person name="Daum C."/>
            <person name="Ng V."/>
            <person name="Clum A."/>
            <person name="Steindorff A."/>
            <person name="Ohm R.A."/>
            <person name="Martin F."/>
            <person name="Silar P."/>
            <person name="Natvig D.O."/>
            <person name="Lalanne C."/>
            <person name="Gautier V."/>
            <person name="Ament-Velasquez S.L."/>
            <person name="Kruys A."/>
            <person name="Hutchinson M.I."/>
            <person name="Powell A.J."/>
            <person name="Barry K."/>
            <person name="Miller A.N."/>
            <person name="Grigoriev I.V."/>
            <person name="Debuchy R."/>
            <person name="Gladieux P."/>
            <person name="Hiltunen Thoren M."/>
            <person name="Johannesson H."/>
        </authorList>
    </citation>
    <scope>NUCLEOTIDE SEQUENCE</scope>
    <source>
        <strain evidence="2">CBS 955.72</strain>
    </source>
</reference>
<proteinExistence type="predicted"/>
<accession>A0AAJ0HNB7</accession>
<evidence type="ECO:0000256" key="1">
    <source>
        <dbReference type="SAM" id="MobiDB-lite"/>
    </source>
</evidence>
<evidence type="ECO:0000313" key="3">
    <source>
        <dbReference type="Proteomes" id="UP001275084"/>
    </source>
</evidence>
<comment type="caution">
    <text evidence="2">The sequence shown here is derived from an EMBL/GenBank/DDBJ whole genome shotgun (WGS) entry which is preliminary data.</text>
</comment>
<feature type="compositionally biased region" description="Pro residues" evidence="1">
    <location>
        <begin position="32"/>
        <end position="49"/>
    </location>
</feature>
<gene>
    <name evidence="2" type="ORF">B0T25DRAFT_175594</name>
</gene>
<evidence type="ECO:0000313" key="2">
    <source>
        <dbReference type="EMBL" id="KAK3358025.1"/>
    </source>
</evidence>
<organism evidence="2 3">
    <name type="scientific">Lasiosphaeria hispida</name>
    <dbReference type="NCBI Taxonomy" id="260671"/>
    <lineage>
        <taxon>Eukaryota</taxon>
        <taxon>Fungi</taxon>
        <taxon>Dikarya</taxon>
        <taxon>Ascomycota</taxon>
        <taxon>Pezizomycotina</taxon>
        <taxon>Sordariomycetes</taxon>
        <taxon>Sordariomycetidae</taxon>
        <taxon>Sordariales</taxon>
        <taxon>Lasiosphaeriaceae</taxon>
        <taxon>Lasiosphaeria</taxon>
    </lineage>
</organism>
<dbReference type="AlphaFoldDB" id="A0AAJ0HNB7"/>
<dbReference type="Proteomes" id="UP001275084">
    <property type="component" value="Unassembled WGS sequence"/>
</dbReference>
<dbReference type="Pfam" id="PF13376">
    <property type="entry name" value="OmdA"/>
    <property type="match status" value="1"/>
</dbReference>
<feature type="compositionally biased region" description="Polar residues" evidence="1">
    <location>
        <begin position="15"/>
        <end position="24"/>
    </location>
</feature>
<feature type="region of interest" description="Disordered" evidence="1">
    <location>
        <begin position="1"/>
        <end position="50"/>
    </location>
</feature>
<reference evidence="2" key="2">
    <citation type="submission" date="2023-06" db="EMBL/GenBank/DDBJ databases">
        <authorList>
            <consortium name="Lawrence Berkeley National Laboratory"/>
            <person name="Haridas S."/>
            <person name="Hensen N."/>
            <person name="Bonometti L."/>
            <person name="Westerberg I."/>
            <person name="Brannstrom I.O."/>
            <person name="Guillou S."/>
            <person name="Cros-Aarteil S."/>
            <person name="Calhoun S."/>
            <person name="Kuo A."/>
            <person name="Mondo S."/>
            <person name="Pangilinan J."/>
            <person name="Riley R."/>
            <person name="Labutti K."/>
            <person name="Andreopoulos B."/>
            <person name="Lipzen A."/>
            <person name="Chen C."/>
            <person name="Yanf M."/>
            <person name="Daum C."/>
            <person name="Ng V."/>
            <person name="Clum A."/>
            <person name="Steindorff A."/>
            <person name="Ohm R."/>
            <person name="Martin F."/>
            <person name="Silar P."/>
            <person name="Natvig D."/>
            <person name="Lalanne C."/>
            <person name="Gautier V."/>
            <person name="Ament-Velasquez S.L."/>
            <person name="Kruys A."/>
            <person name="Hutchinson M.I."/>
            <person name="Powell A.J."/>
            <person name="Barry K."/>
            <person name="Miller A.N."/>
            <person name="Grigoriev I.V."/>
            <person name="Debuchy R."/>
            <person name="Gladieux P."/>
            <person name="Thoren M.H."/>
            <person name="Johannesson H."/>
        </authorList>
    </citation>
    <scope>NUCLEOTIDE SEQUENCE</scope>
    <source>
        <strain evidence="2">CBS 955.72</strain>
    </source>
</reference>
<dbReference type="EMBL" id="JAUIQD010000003">
    <property type="protein sequence ID" value="KAK3358025.1"/>
    <property type="molecule type" value="Genomic_DNA"/>
</dbReference>
<protein>
    <submittedName>
        <fullName evidence="2">Bacteriocin-protection, YdeI or OmpD-associated-domain-containing protein</fullName>
    </submittedName>
</protein>